<evidence type="ECO:0000256" key="10">
    <source>
        <dbReference type="RuleBase" id="RU361234"/>
    </source>
</evidence>
<keyword evidence="2 10" id="KW-0436">Ligase</keyword>
<sequence length="1175" mass="134020">MISKYTINVIRKINSQTGIKSPLIQFCQDLQQRDLLSTSHPGEILSNEGILLKDLPPTLYSGFDPTANSLHIGHLFILNGLFRSSKLFNCKPIALIGEATALIGDPSGRNSERPQLPKEEVSENSIAIKNQILKIHSNANINSNVELEVINNMDWYKDMSMIDYLRLSKKFRVGEMMRLGAIKDRLDDNFGISFTEFAYQTLQSYDFYILSQTKDCFFQIGGSDQLGHINSGYNYIKRCTKKLSGGVCLPLLTDASGNKLGKSSAGHSLWLDSEKTSPYAFYQFFMQLHDDIAEKMLLSLSLNDIDRIKEIIENHRNNLGKYVAQQSLAEEMTILVHGENGLDLAKRCSNILFRGNISDVDYISETELEKLFGPSSFKISKSSTLTYGQLASSTRNDKIKGEQLMTKGAFKVNGIVITDPNKNIDFSTILLKNKNKSIISWGKRKFFLLLLKLFEKITLIILLLLFIAKIYLPYNLPSHLADRNIIINTELFLRIFHNYLITILKPIFGEQVNYKIFRLLSLIQRKLTFKKSKNVSIQNNIIGGVSCRIYVPKKFNKSAIIFIHGGGFITLHPENYELPCIEISKKSQSIIISIDYSLSPEKKFPTAIEECENVINEFCTSYYKRYDIDKENISIMGDSAGGNLAAVSCLRLARKGKSNFIKKNILIYPTTSSLNFLSPSYLYYYEKCNNSALLSPQMKANILKFYFPIKLSKLDNKKILLNGHVSNDLRSLDFMSPEILPIEWRNEIDNYIQSIEPDEELCNKFRPFLTNPDFSPIMATYDELSKFPKTIIFTCGCDILRDEGYLFYKKLEKSNVNVQWKHYEDGIHGALNIVKSKSQLNPINRILDGVEKGAQAIKRRARSLSKDAERAVETIQIISNESQSLVTQFQNVLLKEPIELEAKNIRELKIIYMKIFYSILSMLFGQKMGEYVIFKIFNQLIDTESSILLSYIVIPVIIVLRYFPSLNNEEKKEKLCERNLYIYSIFIGMVLGFVFIRTQIDTAISYGLINASILFLYFNTPEFVLSINDKNKNQIIVSVIGPLSFFIIGFIIKDSFIIYSLASLLYSCLNFISSQVYTNYNINNIKETQTALIILNILSETYIKTIHKGPCSTPPMRFIPIKQKIALFVFVVATFISYPSYVISNLNSIRSPTNNSLSPEVVEELEKRKVGRNKS</sequence>
<dbReference type="WBParaSite" id="TCONS_00003895.p1">
    <property type="protein sequence ID" value="TCONS_00003895.p1"/>
    <property type="gene ID" value="XLOC_000601"/>
</dbReference>
<dbReference type="PROSITE" id="PS00178">
    <property type="entry name" value="AA_TRNA_LIGASE_I"/>
    <property type="match status" value="1"/>
</dbReference>
<dbReference type="GO" id="GO:0003723">
    <property type="term" value="F:RNA binding"/>
    <property type="evidence" value="ECO:0007669"/>
    <property type="project" value="UniProtKB-KW"/>
</dbReference>
<dbReference type="PRINTS" id="PR01040">
    <property type="entry name" value="TRNASYNTHTYR"/>
</dbReference>
<dbReference type="InterPro" id="IPR013094">
    <property type="entry name" value="AB_hydrolase_3"/>
</dbReference>
<name>A0AAF5CYH6_STRER</name>
<dbReference type="InterPro" id="IPR002307">
    <property type="entry name" value="Tyr-tRNA-ligase"/>
</dbReference>
<protein>
    <recommendedName>
        <fullName evidence="1 10">Tyrosine--tRNA ligase</fullName>
        <ecNumber evidence="1 10">6.1.1.1</ecNumber>
    </recommendedName>
    <alternativeName>
        <fullName evidence="7 10">Tyrosyl-tRNA synthetase</fullName>
    </alternativeName>
</protein>
<feature type="transmembrane region" description="Helical" evidence="11">
    <location>
        <begin position="915"/>
        <end position="934"/>
    </location>
</feature>
<feature type="domain" description="Alpha/beta hydrolase fold-3" evidence="12">
    <location>
        <begin position="770"/>
        <end position="830"/>
    </location>
</feature>
<evidence type="ECO:0000256" key="6">
    <source>
        <dbReference type="ARBA" id="ARBA00023146"/>
    </source>
</evidence>
<keyword evidence="6 10" id="KW-0030">Aminoacyl-tRNA synthetase</keyword>
<dbReference type="GO" id="GO:0005524">
    <property type="term" value="F:ATP binding"/>
    <property type="evidence" value="ECO:0007669"/>
    <property type="project" value="UniProtKB-KW"/>
</dbReference>
<organism evidence="13 14">
    <name type="scientific">Strongyloides stercoralis</name>
    <name type="common">Threadworm</name>
    <dbReference type="NCBI Taxonomy" id="6248"/>
    <lineage>
        <taxon>Eukaryota</taxon>
        <taxon>Metazoa</taxon>
        <taxon>Ecdysozoa</taxon>
        <taxon>Nematoda</taxon>
        <taxon>Chromadorea</taxon>
        <taxon>Rhabditida</taxon>
        <taxon>Tylenchina</taxon>
        <taxon>Panagrolaimomorpha</taxon>
        <taxon>Strongyloidoidea</taxon>
        <taxon>Strongyloididae</taxon>
        <taxon>Strongyloides</taxon>
    </lineage>
</organism>
<dbReference type="InterPro" id="IPR024088">
    <property type="entry name" value="Tyr-tRNA-ligase_bac-type"/>
</dbReference>
<dbReference type="FunFam" id="1.10.240.10:FF:000001">
    <property type="entry name" value="Tyrosine--tRNA ligase"/>
    <property type="match status" value="1"/>
</dbReference>
<dbReference type="Pfam" id="PF07859">
    <property type="entry name" value="Abhydrolase_3"/>
    <property type="match status" value="2"/>
</dbReference>
<feature type="transmembrane region" description="Helical" evidence="11">
    <location>
        <begin position="446"/>
        <end position="471"/>
    </location>
</feature>
<evidence type="ECO:0000259" key="12">
    <source>
        <dbReference type="Pfam" id="PF07859"/>
    </source>
</evidence>
<accession>A0AAF5CYH6</accession>
<reference evidence="14" key="1">
    <citation type="submission" date="2024-02" db="UniProtKB">
        <authorList>
            <consortium name="WormBaseParasite"/>
        </authorList>
    </citation>
    <scope>IDENTIFICATION</scope>
</reference>
<dbReference type="AlphaFoldDB" id="A0AAF5CYH6"/>
<dbReference type="Proteomes" id="UP000035681">
    <property type="component" value="Unplaced"/>
</dbReference>
<feature type="domain" description="Alpha/beta hydrolase fold-3" evidence="12">
    <location>
        <begin position="560"/>
        <end position="715"/>
    </location>
</feature>
<dbReference type="InterPro" id="IPR001412">
    <property type="entry name" value="aa-tRNA-synth_I_CS"/>
</dbReference>
<feature type="transmembrane region" description="Helical" evidence="11">
    <location>
        <begin position="980"/>
        <end position="997"/>
    </location>
</feature>
<evidence type="ECO:0000256" key="3">
    <source>
        <dbReference type="ARBA" id="ARBA00022741"/>
    </source>
</evidence>
<dbReference type="Gene3D" id="1.10.240.10">
    <property type="entry name" value="Tyrosyl-Transfer RNA Synthetase"/>
    <property type="match status" value="1"/>
</dbReference>
<comment type="similarity">
    <text evidence="10">Belongs to the class-I aminoacyl-tRNA synthetase family.</text>
</comment>
<evidence type="ECO:0000313" key="14">
    <source>
        <dbReference type="WBParaSite" id="TCONS_00003895.p1"/>
    </source>
</evidence>
<dbReference type="GO" id="GO:0004831">
    <property type="term" value="F:tyrosine-tRNA ligase activity"/>
    <property type="evidence" value="ECO:0007669"/>
    <property type="project" value="UniProtKB-EC"/>
</dbReference>
<dbReference type="Gene3D" id="3.40.50.620">
    <property type="entry name" value="HUPs"/>
    <property type="match status" value="1"/>
</dbReference>
<feature type="transmembrane region" description="Helical" evidence="11">
    <location>
        <begin position="946"/>
        <end position="964"/>
    </location>
</feature>
<keyword evidence="4 10" id="KW-0067">ATP-binding</keyword>
<dbReference type="SUPFAM" id="SSF52374">
    <property type="entry name" value="Nucleotidylyl transferase"/>
    <property type="match status" value="1"/>
</dbReference>
<dbReference type="EC" id="6.1.1.1" evidence="1 10"/>
<dbReference type="InterPro" id="IPR029058">
    <property type="entry name" value="AB_hydrolase_fold"/>
</dbReference>
<evidence type="ECO:0000256" key="7">
    <source>
        <dbReference type="ARBA" id="ARBA00033323"/>
    </source>
</evidence>
<evidence type="ECO:0000256" key="2">
    <source>
        <dbReference type="ARBA" id="ARBA00022598"/>
    </source>
</evidence>
<keyword evidence="13" id="KW-1185">Reference proteome</keyword>
<evidence type="ECO:0000256" key="8">
    <source>
        <dbReference type="ARBA" id="ARBA00048248"/>
    </source>
</evidence>
<evidence type="ECO:0000256" key="5">
    <source>
        <dbReference type="ARBA" id="ARBA00022917"/>
    </source>
</evidence>
<dbReference type="PROSITE" id="PS50889">
    <property type="entry name" value="S4"/>
    <property type="match status" value="1"/>
</dbReference>
<keyword evidence="11" id="KW-0472">Membrane</keyword>
<evidence type="ECO:0000256" key="9">
    <source>
        <dbReference type="PROSITE-ProRule" id="PRU00182"/>
    </source>
</evidence>
<feature type="transmembrane region" description="Helical" evidence="11">
    <location>
        <begin position="1035"/>
        <end position="1052"/>
    </location>
</feature>
<dbReference type="PANTHER" id="PTHR11766:SF0">
    <property type="entry name" value="TYROSINE--TRNA LIGASE, MITOCHONDRIAL"/>
    <property type="match status" value="1"/>
</dbReference>
<dbReference type="Pfam" id="PF00579">
    <property type="entry name" value="tRNA-synt_1b"/>
    <property type="match status" value="1"/>
</dbReference>
<dbReference type="GO" id="GO:0006437">
    <property type="term" value="P:tyrosyl-tRNA aminoacylation"/>
    <property type="evidence" value="ECO:0007669"/>
    <property type="project" value="InterPro"/>
</dbReference>
<evidence type="ECO:0000256" key="11">
    <source>
        <dbReference type="SAM" id="Phobius"/>
    </source>
</evidence>
<dbReference type="SUPFAM" id="SSF53474">
    <property type="entry name" value="alpha/beta-Hydrolases"/>
    <property type="match status" value="1"/>
</dbReference>
<dbReference type="PANTHER" id="PTHR11766">
    <property type="entry name" value="TYROSYL-TRNA SYNTHETASE"/>
    <property type="match status" value="1"/>
</dbReference>
<feature type="transmembrane region" description="Helical" evidence="11">
    <location>
        <begin position="1003"/>
        <end position="1023"/>
    </location>
</feature>
<keyword evidence="3 10" id="KW-0547">Nucleotide-binding</keyword>
<keyword evidence="11" id="KW-1133">Transmembrane helix</keyword>
<keyword evidence="9" id="KW-0694">RNA-binding</keyword>
<evidence type="ECO:0000313" key="13">
    <source>
        <dbReference type="Proteomes" id="UP000035681"/>
    </source>
</evidence>
<proteinExistence type="inferred from homology"/>
<dbReference type="InterPro" id="IPR002305">
    <property type="entry name" value="aa-tRNA-synth_Ic"/>
</dbReference>
<dbReference type="CDD" id="cd00805">
    <property type="entry name" value="TyrRS_core"/>
    <property type="match status" value="1"/>
</dbReference>
<feature type="transmembrane region" description="Helical" evidence="11">
    <location>
        <begin position="1125"/>
        <end position="1143"/>
    </location>
</feature>
<dbReference type="GO" id="GO:0005739">
    <property type="term" value="C:mitochondrion"/>
    <property type="evidence" value="ECO:0007669"/>
    <property type="project" value="TreeGrafter"/>
</dbReference>
<keyword evidence="11" id="KW-0812">Transmembrane</keyword>
<dbReference type="NCBIfam" id="TIGR00234">
    <property type="entry name" value="tyrS"/>
    <property type="match status" value="1"/>
</dbReference>
<dbReference type="InterPro" id="IPR014729">
    <property type="entry name" value="Rossmann-like_a/b/a_fold"/>
</dbReference>
<dbReference type="Gene3D" id="3.40.50.1820">
    <property type="entry name" value="alpha/beta hydrolase"/>
    <property type="match status" value="1"/>
</dbReference>
<evidence type="ECO:0000256" key="1">
    <source>
        <dbReference type="ARBA" id="ARBA00013160"/>
    </source>
</evidence>
<dbReference type="GO" id="GO:0016787">
    <property type="term" value="F:hydrolase activity"/>
    <property type="evidence" value="ECO:0007669"/>
    <property type="project" value="InterPro"/>
</dbReference>
<evidence type="ECO:0000256" key="4">
    <source>
        <dbReference type="ARBA" id="ARBA00022840"/>
    </source>
</evidence>
<comment type="catalytic activity">
    <reaction evidence="8 10">
        <text>tRNA(Tyr) + L-tyrosine + ATP = L-tyrosyl-tRNA(Tyr) + AMP + diphosphate + H(+)</text>
        <dbReference type="Rhea" id="RHEA:10220"/>
        <dbReference type="Rhea" id="RHEA-COMP:9706"/>
        <dbReference type="Rhea" id="RHEA-COMP:9707"/>
        <dbReference type="ChEBI" id="CHEBI:15378"/>
        <dbReference type="ChEBI" id="CHEBI:30616"/>
        <dbReference type="ChEBI" id="CHEBI:33019"/>
        <dbReference type="ChEBI" id="CHEBI:58315"/>
        <dbReference type="ChEBI" id="CHEBI:78442"/>
        <dbReference type="ChEBI" id="CHEBI:78536"/>
        <dbReference type="ChEBI" id="CHEBI:456215"/>
        <dbReference type="EC" id="6.1.1.1"/>
    </reaction>
</comment>
<feature type="transmembrane region" description="Helical" evidence="11">
    <location>
        <begin position="1058"/>
        <end position="1077"/>
    </location>
</feature>
<keyword evidence="5 10" id="KW-0648">Protein biosynthesis</keyword>
<dbReference type="GO" id="GO:0005829">
    <property type="term" value="C:cytosol"/>
    <property type="evidence" value="ECO:0007669"/>
    <property type="project" value="TreeGrafter"/>
</dbReference>